<dbReference type="AlphaFoldDB" id="J9FRS5"/>
<comment type="subcellular location">
    <subcellularLocation>
        <location evidence="1">Cell membrane</location>
        <topology evidence="1">Multi-pass membrane protein</topology>
    </subcellularLocation>
</comment>
<dbReference type="PANTHER" id="PTHR34390">
    <property type="entry name" value="UPF0442 PROTEIN YJJB-RELATED"/>
    <property type="match status" value="1"/>
</dbReference>
<organism evidence="10">
    <name type="scientific">gut metagenome</name>
    <dbReference type="NCBI Taxonomy" id="749906"/>
    <lineage>
        <taxon>unclassified sequences</taxon>
        <taxon>metagenomes</taxon>
        <taxon>organismal metagenomes</taxon>
    </lineage>
</organism>
<keyword evidence="6 8" id="KW-0472">Membrane</keyword>
<comment type="caution">
    <text evidence="10">The sequence shown here is derived from an EMBL/GenBank/DDBJ whole genome shotgun (WGS) entry which is preliminary data.</text>
</comment>
<comment type="similarity">
    <text evidence="7">Belongs to the ThrE exporter (TC 2.A.79) family.</text>
</comment>
<dbReference type="PANTHER" id="PTHR34390:SF1">
    <property type="entry name" value="SUCCINATE TRANSPORTER SUBUNIT YJJB-RELATED"/>
    <property type="match status" value="1"/>
</dbReference>
<evidence type="ECO:0000256" key="7">
    <source>
        <dbReference type="ARBA" id="ARBA00034125"/>
    </source>
</evidence>
<sequence>MELLTNLLTELVQDGLFAAIAAIGFASISNPPRKAYPCCALLAAAGHATRYFLMNNGICSFHIILASTIAAFIIGLLAVRLALFMKCPAETCFFPALLPMIPGMYAYRTIEALVLCLYHQEEGLFNHYFYLLAYNGFTCTFIVMGMVVGANIPIFLLKRISFKATK</sequence>
<dbReference type="EMBL" id="AMCI01004657">
    <property type="protein sequence ID" value="EJW97641.1"/>
    <property type="molecule type" value="Genomic_DNA"/>
</dbReference>
<dbReference type="InterPro" id="IPR050539">
    <property type="entry name" value="ThrE_Dicarb/AminoAcid_Exp"/>
</dbReference>
<evidence type="ECO:0000256" key="8">
    <source>
        <dbReference type="SAM" id="Phobius"/>
    </source>
</evidence>
<keyword evidence="5 8" id="KW-1133">Transmembrane helix</keyword>
<keyword evidence="4 8" id="KW-0812">Transmembrane</keyword>
<evidence type="ECO:0000256" key="6">
    <source>
        <dbReference type="ARBA" id="ARBA00023136"/>
    </source>
</evidence>
<evidence type="ECO:0000256" key="1">
    <source>
        <dbReference type="ARBA" id="ARBA00004651"/>
    </source>
</evidence>
<proteinExistence type="inferred from homology"/>
<dbReference type="InterPro" id="IPR024528">
    <property type="entry name" value="ThrE_2"/>
</dbReference>
<dbReference type="GO" id="GO:0005886">
    <property type="term" value="C:plasma membrane"/>
    <property type="evidence" value="ECO:0007669"/>
    <property type="project" value="UniProtKB-SubCell"/>
</dbReference>
<evidence type="ECO:0000256" key="2">
    <source>
        <dbReference type="ARBA" id="ARBA00022475"/>
    </source>
</evidence>
<keyword evidence="2" id="KW-1003">Cell membrane</keyword>
<feature type="transmembrane region" description="Helical" evidence="8">
    <location>
        <begin position="12"/>
        <end position="28"/>
    </location>
</feature>
<dbReference type="Pfam" id="PF12821">
    <property type="entry name" value="ThrE_2"/>
    <property type="match status" value="1"/>
</dbReference>
<name>J9FRS5_9ZZZZ</name>
<evidence type="ECO:0000256" key="3">
    <source>
        <dbReference type="ARBA" id="ARBA00022519"/>
    </source>
</evidence>
<gene>
    <name evidence="10" type="ORF">EVA_14247</name>
</gene>
<feature type="domain" description="Threonine/Serine exporter ThrE" evidence="9">
    <location>
        <begin position="15"/>
        <end position="153"/>
    </location>
</feature>
<feature type="transmembrane region" description="Helical" evidence="8">
    <location>
        <begin position="128"/>
        <end position="157"/>
    </location>
</feature>
<evidence type="ECO:0000256" key="4">
    <source>
        <dbReference type="ARBA" id="ARBA00022692"/>
    </source>
</evidence>
<feature type="transmembrane region" description="Helical" evidence="8">
    <location>
        <begin position="60"/>
        <end position="79"/>
    </location>
</feature>
<evidence type="ECO:0000313" key="10">
    <source>
        <dbReference type="EMBL" id="EJW97641.1"/>
    </source>
</evidence>
<evidence type="ECO:0000259" key="9">
    <source>
        <dbReference type="Pfam" id="PF12821"/>
    </source>
</evidence>
<keyword evidence="3" id="KW-0997">Cell inner membrane</keyword>
<protein>
    <submittedName>
        <fullName evidence="10">Integral membrane protein</fullName>
    </submittedName>
</protein>
<reference evidence="10" key="1">
    <citation type="journal article" date="2012" name="PLoS ONE">
        <title>Gene sets for utilization of primary and secondary nutrition supplies in the distal gut of endangered iberian lynx.</title>
        <authorList>
            <person name="Alcaide M."/>
            <person name="Messina E."/>
            <person name="Richter M."/>
            <person name="Bargiela R."/>
            <person name="Peplies J."/>
            <person name="Huws S.A."/>
            <person name="Newbold C.J."/>
            <person name="Golyshin P.N."/>
            <person name="Simon M.A."/>
            <person name="Lopez G."/>
            <person name="Yakimov M.M."/>
            <person name="Ferrer M."/>
        </authorList>
    </citation>
    <scope>NUCLEOTIDE SEQUENCE</scope>
</reference>
<evidence type="ECO:0000256" key="5">
    <source>
        <dbReference type="ARBA" id="ARBA00022989"/>
    </source>
</evidence>
<dbReference type="GO" id="GO:0015744">
    <property type="term" value="P:succinate transport"/>
    <property type="evidence" value="ECO:0007669"/>
    <property type="project" value="TreeGrafter"/>
</dbReference>
<accession>J9FRS5</accession>
<feature type="transmembrane region" description="Helical" evidence="8">
    <location>
        <begin position="91"/>
        <end position="108"/>
    </location>
</feature>